<dbReference type="InterPro" id="IPR035906">
    <property type="entry name" value="MetI-like_sf"/>
</dbReference>
<dbReference type="PROSITE" id="PS50928">
    <property type="entry name" value="ABC_TM1"/>
    <property type="match status" value="1"/>
</dbReference>
<comment type="similarity">
    <text evidence="7">Belongs to the binding-protein-dependent transport system permease family.</text>
</comment>
<dbReference type="GO" id="GO:0005886">
    <property type="term" value="C:plasma membrane"/>
    <property type="evidence" value="ECO:0007669"/>
    <property type="project" value="UniProtKB-SubCell"/>
</dbReference>
<feature type="transmembrane region" description="Helical" evidence="7">
    <location>
        <begin position="38"/>
        <end position="58"/>
    </location>
</feature>
<feature type="domain" description="ABC transmembrane type-1" evidence="9">
    <location>
        <begin position="91"/>
        <end position="271"/>
    </location>
</feature>
<evidence type="ECO:0000256" key="6">
    <source>
        <dbReference type="ARBA" id="ARBA00023136"/>
    </source>
</evidence>
<dbReference type="PANTHER" id="PTHR30151">
    <property type="entry name" value="ALKANE SULFONATE ABC TRANSPORTER-RELATED, MEMBRANE SUBUNIT"/>
    <property type="match status" value="1"/>
</dbReference>
<name>A0A2S1R9V7_9ACTN</name>
<gene>
    <name evidence="10" type="ORF">A6035_13795</name>
</gene>
<evidence type="ECO:0000313" key="11">
    <source>
        <dbReference type="Proteomes" id="UP000244928"/>
    </source>
</evidence>
<evidence type="ECO:0000256" key="5">
    <source>
        <dbReference type="ARBA" id="ARBA00022989"/>
    </source>
</evidence>
<dbReference type="PANTHER" id="PTHR30151:SF20">
    <property type="entry name" value="ABC TRANSPORTER PERMEASE PROTEIN HI_0355-RELATED"/>
    <property type="match status" value="1"/>
</dbReference>
<dbReference type="Proteomes" id="UP000244928">
    <property type="component" value="Chromosome"/>
</dbReference>
<evidence type="ECO:0000313" key="10">
    <source>
        <dbReference type="EMBL" id="AWH93063.1"/>
    </source>
</evidence>
<protein>
    <recommendedName>
        <fullName evidence="9">ABC transmembrane type-1 domain-containing protein</fullName>
    </recommendedName>
</protein>
<dbReference type="KEGG" id="dlu:A6035_13795"/>
<feature type="transmembrane region" description="Helical" evidence="7">
    <location>
        <begin position="247"/>
        <end position="270"/>
    </location>
</feature>
<dbReference type="InterPro" id="IPR000515">
    <property type="entry name" value="MetI-like"/>
</dbReference>
<evidence type="ECO:0000256" key="8">
    <source>
        <dbReference type="SAM" id="MobiDB-lite"/>
    </source>
</evidence>
<proteinExistence type="inferred from homology"/>
<feature type="region of interest" description="Disordered" evidence="8">
    <location>
        <begin position="1"/>
        <end position="28"/>
    </location>
</feature>
<dbReference type="Pfam" id="PF00528">
    <property type="entry name" value="BPD_transp_1"/>
    <property type="match status" value="1"/>
</dbReference>
<dbReference type="RefSeq" id="WP_108848350.1">
    <property type="nucleotide sequence ID" value="NZ_CP015449.1"/>
</dbReference>
<evidence type="ECO:0000256" key="2">
    <source>
        <dbReference type="ARBA" id="ARBA00022448"/>
    </source>
</evidence>
<evidence type="ECO:0000256" key="4">
    <source>
        <dbReference type="ARBA" id="ARBA00022692"/>
    </source>
</evidence>
<dbReference type="OrthoDB" id="7274389at2"/>
<evidence type="ECO:0000256" key="3">
    <source>
        <dbReference type="ARBA" id="ARBA00022475"/>
    </source>
</evidence>
<evidence type="ECO:0000256" key="1">
    <source>
        <dbReference type="ARBA" id="ARBA00004651"/>
    </source>
</evidence>
<keyword evidence="6 7" id="KW-0472">Membrane</keyword>
<accession>A0A2S1R9V7</accession>
<reference evidence="10 11" key="1">
    <citation type="submission" date="2016-04" db="EMBL/GenBank/DDBJ databases">
        <title>Complete genome sequence of Dietzia lutea YIM 80766T, a strain isolated from desert soil in Egypt.</title>
        <authorList>
            <person name="Zhao J."/>
            <person name="Hu B."/>
            <person name="Geng S."/>
            <person name="Nie Y."/>
            <person name="Tang Y."/>
        </authorList>
    </citation>
    <scope>NUCLEOTIDE SEQUENCE [LARGE SCALE GENOMIC DNA]</scope>
    <source>
        <strain evidence="10 11">YIM 80766</strain>
    </source>
</reference>
<dbReference type="Gene3D" id="1.10.3720.10">
    <property type="entry name" value="MetI-like"/>
    <property type="match status" value="1"/>
</dbReference>
<evidence type="ECO:0000256" key="7">
    <source>
        <dbReference type="RuleBase" id="RU363032"/>
    </source>
</evidence>
<keyword evidence="2 7" id="KW-0813">Transport</keyword>
<dbReference type="CDD" id="cd06261">
    <property type="entry name" value="TM_PBP2"/>
    <property type="match status" value="1"/>
</dbReference>
<feature type="transmembrane region" description="Helical" evidence="7">
    <location>
        <begin position="142"/>
        <end position="170"/>
    </location>
</feature>
<dbReference type="EMBL" id="CP015449">
    <property type="protein sequence ID" value="AWH93063.1"/>
    <property type="molecule type" value="Genomic_DNA"/>
</dbReference>
<keyword evidence="4 7" id="KW-0812">Transmembrane</keyword>
<feature type="transmembrane region" description="Helical" evidence="7">
    <location>
        <begin position="201"/>
        <end position="227"/>
    </location>
</feature>
<keyword evidence="3" id="KW-1003">Cell membrane</keyword>
<dbReference type="AlphaFoldDB" id="A0A2S1R9V7"/>
<keyword evidence="5 7" id="KW-1133">Transmembrane helix</keyword>
<comment type="subcellular location">
    <subcellularLocation>
        <location evidence="1 7">Cell membrane</location>
        <topology evidence="1 7">Multi-pass membrane protein</topology>
    </subcellularLocation>
</comment>
<organism evidence="10 11">
    <name type="scientific">Dietzia lutea</name>
    <dbReference type="NCBI Taxonomy" id="546160"/>
    <lineage>
        <taxon>Bacteria</taxon>
        <taxon>Bacillati</taxon>
        <taxon>Actinomycetota</taxon>
        <taxon>Actinomycetes</taxon>
        <taxon>Mycobacteriales</taxon>
        <taxon>Dietziaceae</taxon>
        <taxon>Dietzia</taxon>
    </lineage>
</organism>
<evidence type="ECO:0000259" key="9">
    <source>
        <dbReference type="PROSITE" id="PS50928"/>
    </source>
</evidence>
<keyword evidence="11" id="KW-1185">Reference proteome</keyword>
<feature type="transmembrane region" description="Helical" evidence="7">
    <location>
        <begin position="100"/>
        <end position="122"/>
    </location>
</feature>
<sequence>MTRTFPPEVERPSEGEQPSAAPAATPTKKVPLAERRGLVLIGQIGFIVLVLGGWQLLVNIGVIEERFFGSPIGTYQQFVEMLVNGNLLEQTAATLQATMLALAIGVPAGVLIGLILALSPFLDKISSPFIVPLNSLPRIAFAPLFLLWFGLTIWAKVVLAVSIVVFIMLLNTRAGVRNVDPDLQSVSKLLGLKGWAVMRKVALPFAVPSVMAGFRLCVTYGLLGVVASEMIAARNGLGLEIVSNSNALNTNGVFAVLVMLAFVAVVLGFLTERFERWLLRWQ</sequence>
<dbReference type="GO" id="GO:0055085">
    <property type="term" value="P:transmembrane transport"/>
    <property type="evidence" value="ECO:0007669"/>
    <property type="project" value="InterPro"/>
</dbReference>
<dbReference type="SUPFAM" id="SSF161098">
    <property type="entry name" value="MetI-like"/>
    <property type="match status" value="1"/>
</dbReference>